<dbReference type="PANTHER" id="PTHR30146:SF150">
    <property type="entry name" value="ARABINOSE METABOLISM TRANSCRIPTIONAL REPRESSOR"/>
    <property type="match status" value="1"/>
</dbReference>
<sequence length="338" mass="37658">MTMKMDDIARIANVSRSAVSLALNGKEGVSKETRAKIFKVIDEYNYKPLRKNRRNTNHELANVNLLAIKSSGLVGKNYRSLPFFDSLISALSERISNAGGALQITTVDINTLSQSLSDLSEKAGSTGTIVLATDLTADQIQLIQGQLTNVVFIDTYYHNIKADFVTMDNYQGAYDAGLFMLAQGYQKIGYVASDKLVSNFRMRRQGFKDALATQNLAVDNRHFYTISPTELDPRGLNIHQIMDKDAPDAIFCEDDYIATRLIKSCLNAHIDIPKELGIMGFDDIYEGTLLTPELTTVHVPIQQITDQAIRQLSGQVFNQNWEPQKTLIATRVVARKSL</sequence>
<dbReference type="Gene3D" id="3.40.50.2300">
    <property type="match status" value="2"/>
</dbReference>
<dbReference type="PROSITE" id="PS50932">
    <property type="entry name" value="HTH_LACI_2"/>
    <property type="match status" value="1"/>
</dbReference>
<dbReference type="RefSeq" id="WP_137614981.1">
    <property type="nucleotide sequence ID" value="NZ_BJDI01000001.1"/>
</dbReference>
<dbReference type="InterPro" id="IPR046335">
    <property type="entry name" value="LacI/GalR-like_sensor"/>
</dbReference>
<reference evidence="6" key="1">
    <citation type="journal article" date="2019" name="Int. J. Syst. Evol. Microbiol.">
        <title>The Global Catalogue of Microorganisms (GCM) 10K type strain sequencing project: providing services to taxonomists for standard genome sequencing and annotation.</title>
        <authorList>
            <consortium name="The Broad Institute Genomics Platform"/>
            <consortium name="The Broad Institute Genome Sequencing Center for Infectious Disease"/>
            <person name="Wu L."/>
            <person name="Ma J."/>
        </authorList>
    </citation>
    <scope>NUCLEOTIDE SEQUENCE [LARGE SCALE GENOMIC DNA]</scope>
    <source>
        <strain evidence="6">CCM 8930</strain>
    </source>
</reference>
<dbReference type="SUPFAM" id="SSF47413">
    <property type="entry name" value="lambda repressor-like DNA-binding domains"/>
    <property type="match status" value="1"/>
</dbReference>
<accession>A0ABW1SHH6</accession>
<dbReference type="GO" id="GO:0003677">
    <property type="term" value="F:DNA binding"/>
    <property type="evidence" value="ECO:0007669"/>
    <property type="project" value="UniProtKB-KW"/>
</dbReference>
<name>A0ABW1SHH6_9LACO</name>
<organism evidence="5 6">
    <name type="scientific">Lactiplantibacillus nangangensis</name>
    <dbReference type="NCBI Taxonomy" id="2559917"/>
    <lineage>
        <taxon>Bacteria</taxon>
        <taxon>Bacillati</taxon>
        <taxon>Bacillota</taxon>
        <taxon>Bacilli</taxon>
        <taxon>Lactobacillales</taxon>
        <taxon>Lactobacillaceae</taxon>
        <taxon>Lactiplantibacillus</taxon>
    </lineage>
</organism>
<dbReference type="CDD" id="cd01392">
    <property type="entry name" value="HTH_LacI"/>
    <property type="match status" value="1"/>
</dbReference>
<dbReference type="InterPro" id="IPR010982">
    <property type="entry name" value="Lambda_DNA-bd_dom_sf"/>
</dbReference>
<dbReference type="Gene3D" id="1.10.260.40">
    <property type="entry name" value="lambda repressor-like DNA-binding domains"/>
    <property type="match status" value="1"/>
</dbReference>
<dbReference type="PROSITE" id="PS00356">
    <property type="entry name" value="HTH_LACI_1"/>
    <property type="match status" value="1"/>
</dbReference>
<keyword evidence="6" id="KW-1185">Reference proteome</keyword>
<keyword evidence="3" id="KW-0804">Transcription</keyword>
<evidence type="ECO:0000256" key="2">
    <source>
        <dbReference type="ARBA" id="ARBA00023125"/>
    </source>
</evidence>
<comment type="caution">
    <text evidence="5">The sequence shown here is derived from an EMBL/GenBank/DDBJ whole genome shotgun (WGS) entry which is preliminary data.</text>
</comment>
<dbReference type="InterPro" id="IPR028082">
    <property type="entry name" value="Peripla_BP_I"/>
</dbReference>
<evidence type="ECO:0000259" key="4">
    <source>
        <dbReference type="PROSITE" id="PS50932"/>
    </source>
</evidence>
<feature type="domain" description="HTH lacI-type" evidence="4">
    <location>
        <begin position="1"/>
        <end position="51"/>
    </location>
</feature>
<dbReference type="PANTHER" id="PTHR30146">
    <property type="entry name" value="LACI-RELATED TRANSCRIPTIONAL REPRESSOR"/>
    <property type="match status" value="1"/>
</dbReference>
<gene>
    <name evidence="5" type="ORF">ACFP1L_02040</name>
</gene>
<proteinExistence type="predicted"/>
<keyword evidence="2 5" id="KW-0238">DNA-binding</keyword>
<protein>
    <submittedName>
        <fullName evidence="5">LacI family DNA-binding transcriptional regulator</fullName>
    </submittedName>
</protein>
<evidence type="ECO:0000313" key="5">
    <source>
        <dbReference type="EMBL" id="MFC6200676.1"/>
    </source>
</evidence>
<keyword evidence="1" id="KW-0805">Transcription regulation</keyword>
<dbReference type="Pfam" id="PF13377">
    <property type="entry name" value="Peripla_BP_3"/>
    <property type="match status" value="1"/>
</dbReference>
<dbReference type="Pfam" id="PF00356">
    <property type="entry name" value="LacI"/>
    <property type="match status" value="1"/>
</dbReference>
<dbReference type="Proteomes" id="UP001596171">
    <property type="component" value="Unassembled WGS sequence"/>
</dbReference>
<dbReference type="EMBL" id="JBHSSE010000003">
    <property type="protein sequence ID" value="MFC6200676.1"/>
    <property type="molecule type" value="Genomic_DNA"/>
</dbReference>
<dbReference type="SUPFAM" id="SSF53822">
    <property type="entry name" value="Periplasmic binding protein-like I"/>
    <property type="match status" value="1"/>
</dbReference>
<dbReference type="InterPro" id="IPR000843">
    <property type="entry name" value="HTH_LacI"/>
</dbReference>
<evidence type="ECO:0000313" key="6">
    <source>
        <dbReference type="Proteomes" id="UP001596171"/>
    </source>
</evidence>
<evidence type="ECO:0000256" key="3">
    <source>
        <dbReference type="ARBA" id="ARBA00023163"/>
    </source>
</evidence>
<evidence type="ECO:0000256" key="1">
    <source>
        <dbReference type="ARBA" id="ARBA00023015"/>
    </source>
</evidence>
<dbReference type="SMART" id="SM00354">
    <property type="entry name" value="HTH_LACI"/>
    <property type="match status" value="1"/>
</dbReference>